<dbReference type="GO" id="GO:0016740">
    <property type="term" value="F:transferase activity"/>
    <property type="evidence" value="ECO:0007669"/>
    <property type="project" value="UniProtKB-KW"/>
</dbReference>
<proteinExistence type="predicted"/>
<dbReference type="AlphaFoldDB" id="A0A538TML5"/>
<organism evidence="2 3">
    <name type="scientific">Eiseniibacteriota bacterium</name>
    <dbReference type="NCBI Taxonomy" id="2212470"/>
    <lineage>
        <taxon>Bacteria</taxon>
        <taxon>Candidatus Eiseniibacteriota</taxon>
    </lineage>
</organism>
<dbReference type="SUPFAM" id="SSF53756">
    <property type="entry name" value="UDP-Glycosyltransferase/glycogen phosphorylase"/>
    <property type="match status" value="1"/>
</dbReference>
<gene>
    <name evidence="2" type="ORF">E6K78_08640</name>
</gene>
<dbReference type="Gene3D" id="3.40.50.2000">
    <property type="entry name" value="Glycogen Phosphorylase B"/>
    <property type="match status" value="2"/>
</dbReference>
<dbReference type="InterPro" id="IPR028098">
    <property type="entry name" value="Glyco_trans_4-like_N"/>
</dbReference>
<dbReference type="Pfam" id="PF13692">
    <property type="entry name" value="Glyco_trans_1_4"/>
    <property type="match status" value="1"/>
</dbReference>
<comment type="caution">
    <text evidence="2">The sequence shown here is derived from an EMBL/GenBank/DDBJ whole genome shotgun (WGS) entry which is preliminary data.</text>
</comment>
<feature type="domain" description="Glycosyltransferase subfamily 4-like N-terminal" evidence="1">
    <location>
        <begin position="7"/>
        <end position="165"/>
    </location>
</feature>
<accession>A0A538TML5</accession>
<evidence type="ECO:0000259" key="1">
    <source>
        <dbReference type="Pfam" id="PF13439"/>
    </source>
</evidence>
<evidence type="ECO:0000313" key="2">
    <source>
        <dbReference type="EMBL" id="TMQ64863.1"/>
    </source>
</evidence>
<protein>
    <submittedName>
        <fullName evidence="2">Glycosyltransferase family 4 protein</fullName>
    </submittedName>
</protein>
<sequence length="362" mass="38888">MMGTAEVGGGAEHLVQLVRGLLAHGFSSAAAFGRDGPAVGRLRTLEAEVRVVGTLRFTGARKLAALFRDTPADLIHLHGSRAGYLGARAAERAQAPPIVYTAHAFSFKRRLPDPLRRLAVQAEQLTCRVASHLIVLNPGDRDAAARIGIPSERVSLIPNGIAAERYLSAATRRDEFGYGAATPVVGTVGRLVEGKDPLAFVELAERVAAARPDARFLLVGDGPLRRKVERAVRRKRLQDRLRLTGFRDDVPALLATMDVAVFPSLWEALPLAVLEAMAAARAIVATDVSGHRALIVDREHGLLVPLHDEECLAAATLALLDDVARRERLGSAARARVLADYTVQRMVEATAAVYEGVLVASR</sequence>
<dbReference type="Proteomes" id="UP000316609">
    <property type="component" value="Unassembled WGS sequence"/>
</dbReference>
<evidence type="ECO:0000313" key="3">
    <source>
        <dbReference type="Proteomes" id="UP000316609"/>
    </source>
</evidence>
<keyword evidence="2" id="KW-0808">Transferase</keyword>
<dbReference type="EMBL" id="VBOY01000079">
    <property type="protein sequence ID" value="TMQ64863.1"/>
    <property type="molecule type" value="Genomic_DNA"/>
</dbReference>
<dbReference type="PANTHER" id="PTHR12526">
    <property type="entry name" value="GLYCOSYLTRANSFERASE"/>
    <property type="match status" value="1"/>
</dbReference>
<reference evidence="2 3" key="1">
    <citation type="journal article" date="2019" name="Nat. Microbiol.">
        <title>Mediterranean grassland soil C-N compound turnover is dependent on rainfall and depth, and is mediated by genomically divergent microorganisms.</title>
        <authorList>
            <person name="Diamond S."/>
            <person name="Andeer P.F."/>
            <person name="Li Z."/>
            <person name="Crits-Christoph A."/>
            <person name="Burstein D."/>
            <person name="Anantharaman K."/>
            <person name="Lane K.R."/>
            <person name="Thomas B.C."/>
            <person name="Pan C."/>
            <person name="Northen T.R."/>
            <person name="Banfield J.F."/>
        </authorList>
    </citation>
    <scope>NUCLEOTIDE SEQUENCE [LARGE SCALE GENOMIC DNA]</scope>
    <source>
        <strain evidence="2">WS_8</strain>
    </source>
</reference>
<name>A0A538TML5_UNCEI</name>
<dbReference type="Pfam" id="PF13439">
    <property type="entry name" value="Glyco_transf_4"/>
    <property type="match status" value="1"/>
</dbReference>